<name>A0A890UQU6_9CAUD</name>
<gene>
    <name evidence="1" type="primary">55</name>
    <name evidence="1" type="ORF">SEA_SHOCKER_55</name>
</gene>
<evidence type="ECO:0000313" key="2">
    <source>
        <dbReference type="Proteomes" id="UP000654052"/>
    </source>
</evidence>
<dbReference type="EMBL" id="MW507126">
    <property type="protein sequence ID" value="QRI45109.1"/>
    <property type="molecule type" value="Genomic_DNA"/>
</dbReference>
<evidence type="ECO:0000313" key="1">
    <source>
        <dbReference type="EMBL" id="QRI45109.1"/>
    </source>
</evidence>
<sequence>MTQVKVGQVWKDKDKRRNTVIEIIKVLESGDVMGLVVGTEDVRGYSHERLTKRWELIEEKPEIKAAASKNWQLKAVCQENDDYKVRFTKRIAEVYGMPLCPCHKKPLVFTEGH</sequence>
<proteinExistence type="predicted"/>
<dbReference type="RefSeq" id="YP_010755465.1">
    <property type="nucleotide sequence ID" value="NC_073470.1"/>
</dbReference>
<reference evidence="1" key="1">
    <citation type="submission" date="2021-01" db="EMBL/GenBank/DDBJ databases">
        <authorList>
            <person name="Weegman M.K."/>
            <person name="Spring A.S."/>
            <person name="Bonilla J.A."/>
            <person name="Klyczek K."/>
            <person name="Garlena R.A."/>
            <person name="Russell D.A."/>
            <person name="Pope W.H."/>
            <person name="Jacobs-Sera D."/>
            <person name="Hatfull G.F."/>
        </authorList>
    </citation>
    <scope>NUCLEOTIDE SEQUENCE</scope>
</reference>
<protein>
    <submittedName>
        <fullName evidence="1">Uncharacterized protein</fullName>
    </submittedName>
</protein>
<keyword evidence="2" id="KW-1185">Reference proteome</keyword>
<dbReference type="GeneID" id="80020119"/>
<dbReference type="KEGG" id="vg:80020119"/>
<dbReference type="Proteomes" id="UP000654052">
    <property type="component" value="Segment"/>
</dbReference>
<organism evidence="1 2">
    <name type="scientific">Microbacterium phage Shocker</name>
    <dbReference type="NCBI Taxonomy" id="2805839"/>
    <lineage>
        <taxon>Viruses</taxon>
        <taxon>Duplodnaviria</taxon>
        <taxon>Heunggongvirae</taxon>
        <taxon>Uroviricota</taxon>
        <taxon>Caudoviricetes</taxon>
        <taxon>Shockervirus</taxon>
        <taxon>Shockervirus shocker</taxon>
    </lineage>
</organism>
<accession>A0A890UQU6</accession>